<comment type="similarity">
    <text evidence="1 2">Belongs to the anti-sigma-factor antagonist family.</text>
</comment>
<evidence type="ECO:0000313" key="5">
    <source>
        <dbReference type="Proteomes" id="UP000546162"/>
    </source>
</evidence>
<reference evidence="4 5" key="1">
    <citation type="submission" date="2020-08" db="EMBL/GenBank/DDBJ databases">
        <title>Sequencing the genomes of 1000 actinobacteria strains.</title>
        <authorList>
            <person name="Klenk H.-P."/>
        </authorList>
    </citation>
    <scope>NUCLEOTIDE SEQUENCE [LARGE SCALE GENOMIC DNA]</scope>
    <source>
        <strain evidence="4 5">DSM 45809</strain>
    </source>
</reference>
<gene>
    <name evidence="4" type="ORF">BJY16_007476</name>
</gene>
<organism evidence="4 5">
    <name type="scientific">Actinoplanes octamycinicus</name>
    <dbReference type="NCBI Taxonomy" id="135948"/>
    <lineage>
        <taxon>Bacteria</taxon>
        <taxon>Bacillati</taxon>
        <taxon>Actinomycetota</taxon>
        <taxon>Actinomycetes</taxon>
        <taxon>Micromonosporales</taxon>
        <taxon>Micromonosporaceae</taxon>
        <taxon>Actinoplanes</taxon>
    </lineage>
</organism>
<evidence type="ECO:0000313" key="4">
    <source>
        <dbReference type="EMBL" id="MBB4744017.1"/>
    </source>
</evidence>
<dbReference type="InterPro" id="IPR002645">
    <property type="entry name" value="STAS_dom"/>
</dbReference>
<dbReference type="GO" id="GO:0043856">
    <property type="term" value="F:anti-sigma factor antagonist activity"/>
    <property type="evidence" value="ECO:0007669"/>
    <property type="project" value="InterPro"/>
</dbReference>
<dbReference type="SUPFAM" id="SSF52091">
    <property type="entry name" value="SpoIIaa-like"/>
    <property type="match status" value="1"/>
</dbReference>
<evidence type="ECO:0000259" key="3">
    <source>
        <dbReference type="PROSITE" id="PS50801"/>
    </source>
</evidence>
<dbReference type="Gene3D" id="3.30.750.24">
    <property type="entry name" value="STAS domain"/>
    <property type="match status" value="1"/>
</dbReference>
<dbReference type="InterPro" id="IPR036513">
    <property type="entry name" value="STAS_dom_sf"/>
</dbReference>
<feature type="domain" description="STAS" evidence="3">
    <location>
        <begin position="1"/>
        <end position="103"/>
    </location>
</feature>
<dbReference type="Proteomes" id="UP000546162">
    <property type="component" value="Unassembled WGS sequence"/>
</dbReference>
<dbReference type="EMBL" id="JACHNB010000001">
    <property type="protein sequence ID" value="MBB4744017.1"/>
    <property type="molecule type" value="Genomic_DNA"/>
</dbReference>
<evidence type="ECO:0000256" key="1">
    <source>
        <dbReference type="ARBA" id="ARBA00009013"/>
    </source>
</evidence>
<dbReference type="InterPro" id="IPR003658">
    <property type="entry name" value="Anti-sigma_ant"/>
</dbReference>
<dbReference type="CDD" id="cd07043">
    <property type="entry name" value="STAS_anti-anti-sigma_factors"/>
    <property type="match status" value="1"/>
</dbReference>
<dbReference type="NCBIfam" id="TIGR00377">
    <property type="entry name" value="ant_ant_sig"/>
    <property type="match status" value="1"/>
</dbReference>
<proteinExistence type="inferred from homology"/>
<dbReference type="AlphaFoldDB" id="A0A7W7MBH0"/>
<protein>
    <recommendedName>
        <fullName evidence="2">Anti-sigma factor antagonist</fullName>
    </recommendedName>
</protein>
<dbReference type="PROSITE" id="PS50801">
    <property type="entry name" value="STAS"/>
    <property type="match status" value="1"/>
</dbReference>
<accession>A0A7W7MBH0</accession>
<comment type="caution">
    <text evidence="4">The sequence shown here is derived from an EMBL/GenBank/DDBJ whole genome shotgun (WGS) entry which is preliminary data.</text>
</comment>
<evidence type="ECO:0000256" key="2">
    <source>
        <dbReference type="RuleBase" id="RU003749"/>
    </source>
</evidence>
<sequence length="103" mass="10863">MNITSHHGDDQVRIALTGELDMATTEQLRAHLDHTLISRPRLVLVDLDGVTFCDSTGISALVAARTAAAAAGSHLQVVNAHGITAKTMQITGVLEFLTTPPGH</sequence>
<dbReference type="InterPro" id="IPR058548">
    <property type="entry name" value="MlaB-like_STAS"/>
</dbReference>
<dbReference type="PANTHER" id="PTHR33495">
    <property type="entry name" value="ANTI-SIGMA FACTOR ANTAGONIST TM_1081-RELATED-RELATED"/>
    <property type="match status" value="1"/>
</dbReference>
<dbReference type="Pfam" id="PF13466">
    <property type="entry name" value="STAS_2"/>
    <property type="match status" value="1"/>
</dbReference>
<name>A0A7W7MBH0_9ACTN</name>
<dbReference type="PANTHER" id="PTHR33495:SF2">
    <property type="entry name" value="ANTI-SIGMA FACTOR ANTAGONIST TM_1081-RELATED"/>
    <property type="match status" value="1"/>
</dbReference>
<dbReference type="RefSeq" id="WP_185044237.1">
    <property type="nucleotide sequence ID" value="NZ_BAABFG010000005.1"/>
</dbReference>
<keyword evidence="5" id="KW-1185">Reference proteome</keyword>